<accession>A0ABR9HHM5</accession>
<dbReference type="PANTHER" id="PTHR11014">
    <property type="entry name" value="PEPTIDASE M20 FAMILY MEMBER"/>
    <property type="match status" value="1"/>
</dbReference>
<keyword evidence="2" id="KW-0378">Hydrolase</keyword>
<keyword evidence="3" id="KW-1185">Reference proteome</keyword>
<dbReference type="PANTHER" id="PTHR11014:SF63">
    <property type="entry name" value="METALLOPEPTIDASE, PUTATIVE (AFU_ORTHOLOGUE AFUA_6G09600)-RELATED"/>
    <property type="match status" value="1"/>
</dbReference>
<dbReference type="Gene3D" id="3.30.70.360">
    <property type="match status" value="1"/>
</dbReference>
<dbReference type="InterPro" id="IPR002933">
    <property type="entry name" value="Peptidase_M20"/>
</dbReference>
<feature type="domain" description="Peptidase M20 dimerisation" evidence="1">
    <location>
        <begin position="202"/>
        <end position="296"/>
    </location>
</feature>
<evidence type="ECO:0000313" key="3">
    <source>
        <dbReference type="Proteomes" id="UP000598217"/>
    </source>
</evidence>
<gene>
    <name evidence="2" type="ORF">H4W79_002737</name>
</gene>
<protein>
    <submittedName>
        <fullName evidence="2">Hippurate hydrolase</fullName>
        <ecNumber evidence="2">3.5.1.32</ecNumber>
    </submittedName>
</protein>
<name>A0ABR9HHM5_9ACTN</name>
<dbReference type="SUPFAM" id="SSF55031">
    <property type="entry name" value="Bacterial exopeptidase dimerisation domain"/>
    <property type="match status" value="1"/>
</dbReference>
<dbReference type="NCBIfam" id="TIGR01891">
    <property type="entry name" value="amidohydrolases"/>
    <property type="match status" value="1"/>
</dbReference>
<sequence length="424" mass="44953">MESALTAAEKVLAPLPELSPDVEEMYEDLHRHPELGFQEVRTAGIAARSLRACGYGVHEGVGGTGVVGLLRNGEGPVVLLRADMDGLPVAEDTGLDYAATDATGVREGRRVPVMHACGHDVHVACLVGAARLLARSRDHWSGTVVALFQPAEELGTGARAMVEDGLYERVPRPDAVLAQHVSPLAAGHAAYCPGESMAASDEVRITFHGVGGHGSRPEAANDPVLTAAAFVLRVQMVVSREIPARERAVLTVGSITAGEAANVIPETAEVALNVRSFDPAVRERILASVERIARAESDAAGAPRHPDVRHTGGFPLTRNDDVLMEKVNAALRARLGEDRVHEIGPVTGSEDVQYIADAAGAPLYYWWLGGWEPEEFLRAYRAGTADRDIPANHSPRFAPVRRPTLDTGVAAMAVAALSCLASAD</sequence>
<reference evidence="2 3" key="1">
    <citation type="submission" date="2020-10" db="EMBL/GenBank/DDBJ databases">
        <title>Sequencing the genomes of 1000 actinobacteria strains.</title>
        <authorList>
            <person name="Klenk H.-P."/>
        </authorList>
    </citation>
    <scope>NUCLEOTIDE SEQUENCE [LARGE SCALE GENOMIC DNA]</scope>
    <source>
        <strain evidence="2 3">DSM 45157</strain>
    </source>
</reference>
<dbReference type="InterPro" id="IPR011650">
    <property type="entry name" value="Peptidase_M20_dimer"/>
</dbReference>
<comment type="caution">
    <text evidence="2">The sequence shown here is derived from an EMBL/GenBank/DDBJ whole genome shotgun (WGS) entry which is preliminary data.</text>
</comment>
<dbReference type="Proteomes" id="UP000598217">
    <property type="component" value="Unassembled WGS sequence"/>
</dbReference>
<dbReference type="InterPro" id="IPR017439">
    <property type="entry name" value="Amidohydrolase"/>
</dbReference>
<dbReference type="SUPFAM" id="SSF53187">
    <property type="entry name" value="Zn-dependent exopeptidases"/>
    <property type="match status" value="1"/>
</dbReference>
<dbReference type="EC" id="3.5.1.32" evidence="2"/>
<dbReference type="Pfam" id="PF01546">
    <property type="entry name" value="Peptidase_M20"/>
    <property type="match status" value="1"/>
</dbReference>
<dbReference type="Gene3D" id="3.40.630.10">
    <property type="entry name" value="Zn peptidases"/>
    <property type="match status" value="1"/>
</dbReference>
<dbReference type="InterPro" id="IPR036264">
    <property type="entry name" value="Bact_exopeptidase_dim_dom"/>
</dbReference>
<evidence type="ECO:0000259" key="1">
    <source>
        <dbReference type="Pfam" id="PF07687"/>
    </source>
</evidence>
<dbReference type="Pfam" id="PF07687">
    <property type="entry name" value="M20_dimer"/>
    <property type="match status" value="1"/>
</dbReference>
<evidence type="ECO:0000313" key="2">
    <source>
        <dbReference type="EMBL" id="MBE1458523.1"/>
    </source>
</evidence>
<dbReference type="RefSeq" id="WP_191269595.1">
    <property type="nucleotide sequence ID" value="NZ_BMXJ01000003.1"/>
</dbReference>
<dbReference type="GO" id="GO:0047980">
    <property type="term" value="F:hippurate hydrolase activity"/>
    <property type="evidence" value="ECO:0007669"/>
    <property type="project" value="UniProtKB-EC"/>
</dbReference>
<organism evidence="2 3">
    <name type="scientific">Nocardiopsis terrae</name>
    <dbReference type="NCBI Taxonomy" id="372655"/>
    <lineage>
        <taxon>Bacteria</taxon>
        <taxon>Bacillati</taxon>
        <taxon>Actinomycetota</taxon>
        <taxon>Actinomycetes</taxon>
        <taxon>Streptosporangiales</taxon>
        <taxon>Nocardiopsidaceae</taxon>
        <taxon>Nocardiopsis</taxon>
    </lineage>
</organism>
<dbReference type="PIRSF" id="PIRSF005962">
    <property type="entry name" value="Pept_M20D_amidohydro"/>
    <property type="match status" value="1"/>
</dbReference>
<proteinExistence type="predicted"/>
<dbReference type="EMBL" id="JADBDY010000001">
    <property type="protein sequence ID" value="MBE1458523.1"/>
    <property type="molecule type" value="Genomic_DNA"/>
</dbReference>